<reference evidence="2 3" key="1">
    <citation type="submission" date="2018-12" db="EMBL/GenBank/DDBJ databases">
        <title>The genome of Variovorax gossypii DSM 100435.</title>
        <authorList>
            <person name="Gao J."/>
            <person name="Sun J."/>
        </authorList>
    </citation>
    <scope>NUCLEOTIDE SEQUENCE [LARGE SCALE GENOMIC DNA]</scope>
    <source>
        <strain evidence="2 3">DSM 100435</strain>
    </source>
</reference>
<protein>
    <recommendedName>
        <fullName evidence="4">Pilus assembly protein PilX</fullName>
    </recommendedName>
</protein>
<keyword evidence="3" id="KW-1185">Reference proteome</keyword>
<dbReference type="OrthoDB" id="5954007at2"/>
<dbReference type="RefSeq" id="WP_126473903.1">
    <property type="nucleotide sequence ID" value="NZ_RXOE01000013.1"/>
</dbReference>
<keyword evidence="1" id="KW-1133">Transmembrane helix</keyword>
<name>A0A3S0GRA5_9BURK</name>
<gene>
    <name evidence="2" type="ORF">EJP69_29120</name>
</gene>
<accession>A0A3S0GRA5</accession>
<keyword evidence="1" id="KW-0472">Membrane</keyword>
<organism evidence="2 3">
    <name type="scientific">Variovorax gossypii</name>
    <dbReference type="NCBI Taxonomy" id="1679495"/>
    <lineage>
        <taxon>Bacteria</taxon>
        <taxon>Pseudomonadati</taxon>
        <taxon>Pseudomonadota</taxon>
        <taxon>Betaproteobacteria</taxon>
        <taxon>Burkholderiales</taxon>
        <taxon>Comamonadaceae</taxon>
        <taxon>Variovorax</taxon>
    </lineage>
</organism>
<evidence type="ECO:0000256" key="1">
    <source>
        <dbReference type="SAM" id="Phobius"/>
    </source>
</evidence>
<feature type="transmembrane region" description="Helical" evidence="1">
    <location>
        <begin position="16"/>
        <end position="36"/>
    </location>
</feature>
<proteinExistence type="predicted"/>
<keyword evidence="1" id="KW-0812">Transmembrane</keyword>
<dbReference type="Proteomes" id="UP000267418">
    <property type="component" value="Unassembled WGS sequence"/>
</dbReference>
<sequence length="210" mass="21577">MLSPWRPWPGQRGQRGFVMIIALIALAIMSIAAIGLMRTTSASASIAGNLAFEQAAATSADQAVEAAVTWLENNSGQTSSSTATTCSTGTSVLACDQTSRGYAATRTDPSSTQSWSQLWTQLVSAGYTAVSQSQDGSGNTASYLIQRMCASTGDASSANGCGSSPLAVNTGGSKKSGSTQSSSSQVYYRITVKVSGPRNTVSFTQAMVAL</sequence>
<evidence type="ECO:0008006" key="4">
    <source>
        <dbReference type="Google" id="ProtNLM"/>
    </source>
</evidence>
<dbReference type="AlphaFoldDB" id="A0A3S0GRA5"/>
<evidence type="ECO:0000313" key="2">
    <source>
        <dbReference type="EMBL" id="RTQ30541.1"/>
    </source>
</evidence>
<comment type="caution">
    <text evidence="2">The sequence shown here is derived from an EMBL/GenBank/DDBJ whole genome shotgun (WGS) entry which is preliminary data.</text>
</comment>
<evidence type="ECO:0000313" key="3">
    <source>
        <dbReference type="Proteomes" id="UP000267418"/>
    </source>
</evidence>
<dbReference type="EMBL" id="RXOE01000013">
    <property type="protein sequence ID" value="RTQ30541.1"/>
    <property type="molecule type" value="Genomic_DNA"/>
</dbReference>